<dbReference type="InterPro" id="IPR010718">
    <property type="entry name" value="DUF1294"/>
</dbReference>
<evidence type="ECO:0000256" key="1">
    <source>
        <dbReference type="SAM" id="Phobius"/>
    </source>
</evidence>
<keyword evidence="3" id="KW-1185">Reference proteome</keyword>
<dbReference type="AlphaFoldDB" id="A0A328UPK3"/>
<gene>
    <name evidence="2" type="ORF">DPQ25_00410</name>
</gene>
<dbReference type="Pfam" id="PF06961">
    <property type="entry name" value="DUF1294"/>
    <property type="match status" value="1"/>
</dbReference>
<dbReference type="EMBL" id="QLYR01000001">
    <property type="protein sequence ID" value="RAQ30795.1"/>
    <property type="molecule type" value="Genomic_DNA"/>
</dbReference>
<keyword evidence="1" id="KW-0472">Membrane</keyword>
<comment type="caution">
    <text evidence="2">The sequence shown here is derived from an EMBL/GenBank/DDBJ whole genome shotgun (WGS) entry which is preliminary data.</text>
</comment>
<keyword evidence="1" id="KW-1133">Transmembrane helix</keyword>
<name>A0A328UPK3_9FIRM</name>
<feature type="transmembrane region" description="Helical" evidence="1">
    <location>
        <begin position="36"/>
        <end position="57"/>
    </location>
</feature>
<evidence type="ECO:0000313" key="2">
    <source>
        <dbReference type="EMBL" id="RAQ30795.1"/>
    </source>
</evidence>
<feature type="transmembrane region" description="Helical" evidence="1">
    <location>
        <begin position="69"/>
        <end position="90"/>
    </location>
</feature>
<sequence>MNFLSLLPWYFFIMNLFAAGITIADKRRAVRHKYRVPERVLLLISLLGGSIAMYATMRIIRHKTQHPKFMVGIPLILVFQLFLLLFFLFARPIT</sequence>
<feature type="transmembrane region" description="Helical" evidence="1">
    <location>
        <begin position="6"/>
        <end position="24"/>
    </location>
</feature>
<organism evidence="2 3">
    <name type="scientific">Hydrogeniiclostridium mannosilyticum</name>
    <dbReference type="NCBI Taxonomy" id="2764322"/>
    <lineage>
        <taxon>Bacteria</taxon>
        <taxon>Bacillati</taxon>
        <taxon>Bacillota</taxon>
        <taxon>Clostridia</taxon>
        <taxon>Eubacteriales</taxon>
        <taxon>Acutalibacteraceae</taxon>
        <taxon>Hydrogeniiclostridium</taxon>
    </lineage>
</organism>
<evidence type="ECO:0000313" key="3">
    <source>
        <dbReference type="Proteomes" id="UP000249377"/>
    </source>
</evidence>
<protein>
    <submittedName>
        <fullName evidence="2">DUF1294 domain-containing protein</fullName>
    </submittedName>
</protein>
<keyword evidence="1" id="KW-0812">Transmembrane</keyword>
<accession>A0A328UPK3</accession>
<dbReference type="Proteomes" id="UP000249377">
    <property type="component" value="Unassembled WGS sequence"/>
</dbReference>
<reference evidence="2 3" key="1">
    <citation type="submission" date="2018-06" db="EMBL/GenBank/DDBJ databases">
        <title>Noncontiguous genome sequence of Ruminococcaceae bacterium ASD2818.</title>
        <authorList>
            <person name="Chaplin A.V."/>
            <person name="Sokolova S.R."/>
            <person name="Kochetkova T.O."/>
            <person name="Goltsov A.Y."/>
            <person name="Trofimov D.Y."/>
            <person name="Efimov B.A."/>
        </authorList>
    </citation>
    <scope>NUCLEOTIDE SEQUENCE [LARGE SCALE GENOMIC DNA]</scope>
    <source>
        <strain evidence="2 3">ASD2818</strain>
    </source>
</reference>
<proteinExistence type="predicted"/>